<organism evidence="1 2">
    <name type="scientific">Aspergillus melleus</name>
    <dbReference type="NCBI Taxonomy" id="138277"/>
    <lineage>
        <taxon>Eukaryota</taxon>
        <taxon>Fungi</taxon>
        <taxon>Dikarya</taxon>
        <taxon>Ascomycota</taxon>
        <taxon>Pezizomycotina</taxon>
        <taxon>Eurotiomycetes</taxon>
        <taxon>Eurotiomycetidae</taxon>
        <taxon>Eurotiales</taxon>
        <taxon>Aspergillaceae</taxon>
        <taxon>Aspergillus</taxon>
        <taxon>Aspergillus subgen. Circumdati</taxon>
    </lineage>
</organism>
<evidence type="ECO:0000313" key="1">
    <source>
        <dbReference type="EMBL" id="KAK1148072.1"/>
    </source>
</evidence>
<dbReference type="EMBL" id="JAOPJF010000009">
    <property type="protein sequence ID" value="KAK1148072.1"/>
    <property type="molecule type" value="Genomic_DNA"/>
</dbReference>
<name>A0ACC3BCP8_9EURO</name>
<evidence type="ECO:0000313" key="2">
    <source>
        <dbReference type="Proteomes" id="UP001177260"/>
    </source>
</evidence>
<comment type="caution">
    <text evidence="1">The sequence shown here is derived from an EMBL/GenBank/DDBJ whole genome shotgun (WGS) entry which is preliminary data.</text>
</comment>
<gene>
    <name evidence="1" type="primary">CYR1</name>
    <name evidence="1" type="ORF">N8T08_010707</name>
</gene>
<dbReference type="Proteomes" id="UP001177260">
    <property type="component" value="Unassembled WGS sequence"/>
</dbReference>
<dbReference type="EC" id="6.1.1.16" evidence="1"/>
<keyword evidence="2" id="KW-1185">Reference proteome</keyword>
<accession>A0ACC3BCP8</accession>
<reference evidence="1 2" key="1">
    <citation type="journal article" date="2023" name="ACS Omega">
        <title>Identification of the Neoaspergillic Acid Biosynthesis Gene Cluster by Establishing an In Vitro CRISPR-Ribonucleoprotein Genetic System in Aspergillus melleus.</title>
        <authorList>
            <person name="Yuan B."/>
            <person name="Grau M.F."/>
            <person name="Murata R.M."/>
            <person name="Torok T."/>
            <person name="Venkateswaran K."/>
            <person name="Stajich J.E."/>
            <person name="Wang C.C.C."/>
        </authorList>
    </citation>
    <scope>NUCLEOTIDE SEQUENCE [LARGE SCALE GENOMIC DNA]</scope>
    <source>
        <strain evidence="1 2">IMV 1140</strain>
    </source>
</reference>
<sequence>MASVVVHNSLKPGGPVPFVPREEGKVSWYACGPTVYDIGHLGHARNYVSTDIIRRIMMHYFGYNVNFVMNITDIDDKIIIKARRKRLFDLEKKKPYTPQESHKLGLEAFRAYATGNLPLLQPSNDPVDETNYQTRRDAAYAQVLAGGTLTGEGKPGDAEAKLKMHINNMDAAAQGLKEGKVFEGAEEILLPYLDSLYKETIDINDQTIYTDLTQSMEKEFTADMDALNVLRPDALTRVTEYLPQIVTFVERLVHKGYAYESDGSVYFDITAFEKNGNTYARLRPESKNDKALQEEGEGSLSKTLGGKRGAGDFALWKRSKPGEPYWQSPWSDGRPGWHIECSVMASDKLGEQMDIHSGGIDLAFPHHDNELAQSEAFHRSGACEHTWVKYFLHIGHLSVSGAKMSKSLKNFQSIRAALETTYTPRNMRIVFLLGRWHDGVEISPDMRKHADGWEATLDNFFTNIKARSADGIGALSLSDKTDNELTAKLDQAKKDLDAAFRNSFDTPAAMQIISRIVRDANIYMGETNDLRTVETVGRWVTKIVGILGLDAGAQPPYEGLGWSAATANANVDPQTAVQPFAAVFKNVVGEARTFGLSEPSIEALLNQSPESEFFELEKNGERNAENLAMPYVRAVSRLRDELRRLLPSGTLEPKTKSAIIALADRIRDFDLTDLGVQLDDQSDRPSLIKFVPASKLIAARNERAALLAEKANQKEKARLAREKAEAEKWEKAKLPAQDLFKNDPKYKEWDADGLPTKLADDSEVPKSQTKKLKKEWDRQKKLNDEYAAKFGAAA</sequence>
<keyword evidence="1" id="KW-0436">Ligase</keyword>
<proteinExistence type="predicted"/>
<protein>
    <submittedName>
        <fullName evidence="1">Cysteinyl-tRNA synthetase</fullName>
        <ecNumber evidence="1">6.1.1.16</ecNumber>
    </submittedName>
</protein>